<dbReference type="Proteomes" id="UP000483820">
    <property type="component" value="Chromosome IV"/>
</dbReference>
<dbReference type="GO" id="GO:0016020">
    <property type="term" value="C:membrane"/>
    <property type="evidence" value="ECO:0007669"/>
    <property type="project" value="UniProtKB-SubCell"/>
</dbReference>
<dbReference type="KEGG" id="crq:GCK72_012835"/>
<organism evidence="6 7">
    <name type="scientific">Caenorhabditis remanei</name>
    <name type="common">Caenorhabditis vulgaris</name>
    <dbReference type="NCBI Taxonomy" id="31234"/>
    <lineage>
        <taxon>Eukaryota</taxon>
        <taxon>Metazoa</taxon>
        <taxon>Ecdysozoa</taxon>
        <taxon>Nematoda</taxon>
        <taxon>Chromadorea</taxon>
        <taxon>Rhabditida</taxon>
        <taxon>Rhabditina</taxon>
        <taxon>Rhabditomorpha</taxon>
        <taxon>Rhabditoidea</taxon>
        <taxon>Rhabditidae</taxon>
        <taxon>Peloderinae</taxon>
        <taxon>Caenorhabditis</taxon>
    </lineage>
</organism>
<dbReference type="InterPro" id="IPR017974">
    <property type="entry name" value="Claudin_CS"/>
</dbReference>
<evidence type="ECO:0000256" key="2">
    <source>
        <dbReference type="ARBA" id="ARBA00022692"/>
    </source>
</evidence>
<feature type="domain" description="C-type lectin" evidence="5">
    <location>
        <begin position="105"/>
        <end position="222"/>
    </location>
</feature>
<evidence type="ECO:0000313" key="6">
    <source>
        <dbReference type="EMBL" id="KAF1756382.1"/>
    </source>
</evidence>
<dbReference type="SUPFAM" id="SSF56436">
    <property type="entry name" value="C-type lectin-like"/>
    <property type="match status" value="1"/>
</dbReference>
<evidence type="ECO:0000256" key="1">
    <source>
        <dbReference type="ARBA" id="ARBA00004141"/>
    </source>
</evidence>
<dbReference type="CTD" id="9803790"/>
<evidence type="ECO:0000256" key="4">
    <source>
        <dbReference type="ARBA" id="ARBA00023136"/>
    </source>
</evidence>
<dbReference type="Pfam" id="PF08277">
    <property type="entry name" value="PAN_3"/>
    <property type="match status" value="1"/>
</dbReference>
<evidence type="ECO:0000259" key="5">
    <source>
        <dbReference type="PROSITE" id="PS50041"/>
    </source>
</evidence>
<comment type="subcellular location">
    <subcellularLocation>
        <location evidence="1">Membrane</location>
        <topology evidence="1">Multi-pass membrane protein</topology>
    </subcellularLocation>
</comment>
<keyword evidence="4" id="KW-0472">Membrane</keyword>
<reference evidence="6 7" key="1">
    <citation type="submission" date="2019-12" db="EMBL/GenBank/DDBJ databases">
        <title>Chromosome-level assembly of the Caenorhabditis remanei genome.</title>
        <authorList>
            <person name="Teterina A.A."/>
            <person name="Willis J.H."/>
            <person name="Phillips P.C."/>
        </authorList>
    </citation>
    <scope>NUCLEOTIDE SEQUENCE [LARGE SCALE GENOMIC DNA]</scope>
    <source>
        <strain evidence="6 7">PX506</strain>
        <tissue evidence="6">Whole organism</tissue>
    </source>
</reference>
<comment type="caution">
    <text evidence="6">The sequence shown here is derived from an EMBL/GenBank/DDBJ whole genome shotgun (WGS) entry which is preliminary data.</text>
</comment>
<sequence>MIVTYGKPLNYSLNYETYPTNLWDGCVRHCYSLDSCVAAHSPVSPITCEIFNANLLWSVKRMNSSQEQLMAIKIHSPSTICPVSMDSVLSYAEIFGSPNQSYIHSQAEQLCSLQNAQLSGLETQEERTFVMETALSIIGSNYPNFSAFWISGVRKPECIEDGWQTIPYCIDYIQEFTWSDNYLTNYSGIVWDLNQPDRNTSGYWQNCMQIWIREEFQSPTWNFESQPNGAADDAPCDEAENQYYAMRGYVCGKVAE</sequence>
<dbReference type="Gene3D" id="3.10.100.10">
    <property type="entry name" value="Mannose-Binding Protein A, subunit A"/>
    <property type="match status" value="1"/>
</dbReference>
<dbReference type="PROSITE" id="PS50041">
    <property type="entry name" value="C_TYPE_LECTIN_2"/>
    <property type="match status" value="1"/>
</dbReference>
<dbReference type="CDD" id="cd00037">
    <property type="entry name" value="CLECT"/>
    <property type="match status" value="1"/>
</dbReference>
<dbReference type="InterPro" id="IPR016186">
    <property type="entry name" value="C-type_lectin-like/link_sf"/>
</dbReference>
<dbReference type="InterPro" id="IPR006583">
    <property type="entry name" value="PAN-3_domain"/>
</dbReference>
<dbReference type="InterPro" id="IPR001304">
    <property type="entry name" value="C-type_lectin-like"/>
</dbReference>
<evidence type="ECO:0000256" key="3">
    <source>
        <dbReference type="ARBA" id="ARBA00022989"/>
    </source>
</evidence>
<name>A0A6A5GPN5_CAERE</name>
<dbReference type="AlphaFoldDB" id="A0A6A5GPN5"/>
<keyword evidence="3" id="KW-1133">Transmembrane helix</keyword>
<dbReference type="SMART" id="SM00605">
    <property type="entry name" value="CW"/>
    <property type="match status" value="1"/>
</dbReference>
<proteinExistence type="predicted"/>
<dbReference type="RefSeq" id="XP_053584209.1">
    <property type="nucleotide sequence ID" value="XM_053729437.1"/>
</dbReference>
<keyword evidence="2" id="KW-0812">Transmembrane</keyword>
<protein>
    <recommendedName>
        <fullName evidence="5">C-type lectin domain-containing protein</fullName>
    </recommendedName>
</protein>
<gene>
    <name evidence="6" type="ORF">GCK72_012835</name>
</gene>
<dbReference type="EMBL" id="WUAV01000004">
    <property type="protein sequence ID" value="KAF1756382.1"/>
    <property type="molecule type" value="Genomic_DNA"/>
</dbReference>
<dbReference type="PANTHER" id="PTHR47629">
    <property type="entry name" value="C-TYPE LECTIN-RELATED"/>
    <property type="match status" value="1"/>
</dbReference>
<dbReference type="PROSITE" id="PS01346">
    <property type="entry name" value="CLAUDIN"/>
    <property type="match status" value="1"/>
</dbReference>
<accession>A0A6A5GPN5</accession>
<dbReference type="GeneID" id="9803790"/>
<dbReference type="PANTHER" id="PTHR47629:SF4">
    <property type="entry name" value="PAN-3 DOMAIN-CONTAINING PROTEIN"/>
    <property type="match status" value="1"/>
</dbReference>
<dbReference type="InterPro" id="IPR016187">
    <property type="entry name" value="CTDL_fold"/>
</dbReference>
<evidence type="ECO:0000313" key="7">
    <source>
        <dbReference type="Proteomes" id="UP000483820"/>
    </source>
</evidence>